<name>A0A9P4M243_9PEZI</name>
<dbReference type="Proteomes" id="UP000799776">
    <property type="component" value="Unassembled WGS sequence"/>
</dbReference>
<sequence>MSCRELRISIETQGSTVEYIDSYLGTSFLLFQNAWGLEQPSGTTTSDKDSLFLSDRILPYSKGLKSLIIATLSSCGMFGKVNPAMARLTPKPIMARQEAREQMLAPSWKKSDLEKVSVLLPRMIYFRSLKRILDYYLKHADTTQIDQGISVFQFGEEFEQRLLEWLDHVWHCRRNTGGSSDVTDEISIEDFIDAGRRLFPILVMLKIRRHVTPQSPEDTGHESQLFEGPSWVYMKHVIARYLFLWPIKIATVTCPVSDDINVPATGAKYAKQVLWLYYCITLRHSVMNNGDEDMTNGPPPYWWSVHRVEGMLRALWTCVTAGNNEGVGGGCEACLSLALDLSTPEISTPSSANSDNSCAPWKQRHIEDPSVAVDGHTHDGAATPPADAPPPMTPDNGSSTLSTRSGSYSHHRPALPQITIDASYPREQHREPDIRRSSGFDAEADISPTTRVHDWLATPFLTHGSDDSLARPALPTRSLPGSHTLETQPDAATTPTQPASSPSGIVSYPILPPIPTGTVHIPSAPLPSWSIMPSSSTVSVREQTVTSRSVSPHEQPRMSNFEEFPPFVRNPSFHEQQSKDPIESRTPSPWPKGVLGFQDDFGPEFERAYDIYRGVLRRKDVTMSLELFRALEAVRRAEMERRSCYARFEALAEGFGVQDAHDDVRHDSLKWSMDFDDVPKRVGSAELKRAIDESAGG</sequence>
<feature type="compositionally biased region" description="Low complexity" evidence="1">
    <location>
        <begin position="491"/>
        <end position="503"/>
    </location>
</feature>
<evidence type="ECO:0000313" key="2">
    <source>
        <dbReference type="EMBL" id="KAF2091857.1"/>
    </source>
</evidence>
<feature type="compositionally biased region" description="Basic and acidic residues" evidence="1">
    <location>
        <begin position="424"/>
        <end position="438"/>
    </location>
</feature>
<dbReference type="EMBL" id="ML978711">
    <property type="protein sequence ID" value="KAF2091857.1"/>
    <property type="molecule type" value="Genomic_DNA"/>
</dbReference>
<feature type="region of interest" description="Disordered" evidence="1">
    <location>
        <begin position="572"/>
        <end position="591"/>
    </location>
</feature>
<organism evidence="2 3">
    <name type="scientific">Saccharata proteae CBS 121410</name>
    <dbReference type="NCBI Taxonomy" id="1314787"/>
    <lineage>
        <taxon>Eukaryota</taxon>
        <taxon>Fungi</taxon>
        <taxon>Dikarya</taxon>
        <taxon>Ascomycota</taxon>
        <taxon>Pezizomycotina</taxon>
        <taxon>Dothideomycetes</taxon>
        <taxon>Dothideomycetes incertae sedis</taxon>
        <taxon>Botryosphaeriales</taxon>
        <taxon>Saccharataceae</taxon>
        <taxon>Saccharata</taxon>
    </lineage>
</organism>
<accession>A0A9P4M243</accession>
<comment type="caution">
    <text evidence="2">The sequence shown here is derived from an EMBL/GenBank/DDBJ whole genome shotgun (WGS) entry which is preliminary data.</text>
</comment>
<keyword evidence="3" id="KW-1185">Reference proteome</keyword>
<gene>
    <name evidence="2" type="ORF">K490DRAFT_61294</name>
</gene>
<proteinExistence type="predicted"/>
<feature type="region of interest" description="Disordered" evidence="1">
    <location>
        <begin position="462"/>
        <end position="504"/>
    </location>
</feature>
<evidence type="ECO:0000313" key="3">
    <source>
        <dbReference type="Proteomes" id="UP000799776"/>
    </source>
</evidence>
<reference evidence="2" key="1">
    <citation type="journal article" date="2020" name="Stud. Mycol.">
        <title>101 Dothideomycetes genomes: a test case for predicting lifestyles and emergence of pathogens.</title>
        <authorList>
            <person name="Haridas S."/>
            <person name="Albert R."/>
            <person name="Binder M."/>
            <person name="Bloem J."/>
            <person name="Labutti K."/>
            <person name="Salamov A."/>
            <person name="Andreopoulos B."/>
            <person name="Baker S."/>
            <person name="Barry K."/>
            <person name="Bills G."/>
            <person name="Bluhm B."/>
            <person name="Cannon C."/>
            <person name="Castanera R."/>
            <person name="Culley D."/>
            <person name="Daum C."/>
            <person name="Ezra D."/>
            <person name="Gonzalez J."/>
            <person name="Henrissat B."/>
            <person name="Kuo A."/>
            <person name="Liang C."/>
            <person name="Lipzen A."/>
            <person name="Lutzoni F."/>
            <person name="Magnuson J."/>
            <person name="Mondo S."/>
            <person name="Nolan M."/>
            <person name="Ohm R."/>
            <person name="Pangilinan J."/>
            <person name="Park H.-J."/>
            <person name="Ramirez L."/>
            <person name="Alfaro M."/>
            <person name="Sun H."/>
            <person name="Tritt A."/>
            <person name="Yoshinaga Y."/>
            <person name="Zwiers L.-H."/>
            <person name="Turgeon B."/>
            <person name="Goodwin S."/>
            <person name="Spatafora J."/>
            <person name="Crous P."/>
            <person name="Grigoriev I."/>
        </authorList>
    </citation>
    <scope>NUCLEOTIDE SEQUENCE</scope>
    <source>
        <strain evidence="2">CBS 121410</strain>
    </source>
</reference>
<feature type="region of interest" description="Disordered" evidence="1">
    <location>
        <begin position="371"/>
        <end position="445"/>
    </location>
</feature>
<dbReference type="AlphaFoldDB" id="A0A9P4M243"/>
<protein>
    <submittedName>
        <fullName evidence="2">Uncharacterized protein</fullName>
    </submittedName>
</protein>
<evidence type="ECO:0000256" key="1">
    <source>
        <dbReference type="SAM" id="MobiDB-lite"/>
    </source>
</evidence>
<feature type="compositionally biased region" description="Low complexity" evidence="1">
    <location>
        <begin position="394"/>
        <end position="408"/>
    </location>
</feature>